<dbReference type="OrthoDB" id="271448at2759"/>
<comment type="caution">
    <text evidence="2">The sequence shown here is derived from an EMBL/GenBank/DDBJ whole genome shotgun (WGS) entry which is preliminary data.</text>
</comment>
<evidence type="ECO:0000313" key="3">
    <source>
        <dbReference type="Proteomes" id="UP000613580"/>
    </source>
</evidence>
<gene>
    <name evidence="2" type="ORF">HMN09_00545800</name>
</gene>
<dbReference type="EMBL" id="JACAZE010000006">
    <property type="protein sequence ID" value="KAF7313880.1"/>
    <property type="molecule type" value="Genomic_DNA"/>
</dbReference>
<keyword evidence="3" id="KW-1185">Reference proteome</keyword>
<evidence type="ECO:0008006" key="4">
    <source>
        <dbReference type="Google" id="ProtNLM"/>
    </source>
</evidence>
<feature type="chain" id="PRO_5034411147" description="Apple domain-containing protein" evidence="1">
    <location>
        <begin position="24"/>
        <end position="207"/>
    </location>
</feature>
<organism evidence="2 3">
    <name type="scientific">Mycena chlorophos</name>
    <name type="common">Agaric fungus</name>
    <name type="synonym">Agaricus chlorophos</name>
    <dbReference type="NCBI Taxonomy" id="658473"/>
    <lineage>
        <taxon>Eukaryota</taxon>
        <taxon>Fungi</taxon>
        <taxon>Dikarya</taxon>
        <taxon>Basidiomycota</taxon>
        <taxon>Agaricomycotina</taxon>
        <taxon>Agaricomycetes</taxon>
        <taxon>Agaricomycetidae</taxon>
        <taxon>Agaricales</taxon>
        <taxon>Marasmiineae</taxon>
        <taxon>Mycenaceae</taxon>
        <taxon>Mycena</taxon>
    </lineage>
</organism>
<reference evidence="2" key="1">
    <citation type="submission" date="2020-05" db="EMBL/GenBank/DDBJ databases">
        <title>Mycena genomes resolve the evolution of fungal bioluminescence.</title>
        <authorList>
            <person name="Tsai I.J."/>
        </authorList>
    </citation>
    <scope>NUCLEOTIDE SEQUENCE</scope>
    <source>
        <strain evidence="2">110903Hualien_Pintung</strain>
    </source>
</reference>
<feature type="signal peptide" evidence="1">
    <location>
        <begin position="1"/>
        <end position="23"/>
    </location>
</feature>
<evidence type="ECO:0000256" key="1">
    <source>
        <dbReference type="SAM" id="SignalP"/>
    </source>
</evidence>
<name>A0A8H6T844_MYCCL</name>
<dbReference type="AlphaFoldDB" id="A0A8H6T844"/>
<sequence length="207" mass="21785">MQLKFTALLVAFVASFGATAVDGLNTTGPSMFSTASIASAMSLTAANHYGAPTAPWQPHAKPGWYLGSHSAPEGILCVLEGLFCELLELFTDCLQCPKSPPPKSVSGSGYTEVFCDLSCASQDDSYLTYGLVDTVEECECMCDSVSGCVFFNTYHDNNADGKGDSTELTCALFSKRLDESSAINCGDQPQANGGVDCITDSAGYSKN</sequence>
<accession>A0A8H6T844</accession>
<proteinExistence type="predicted"/>
<keyword evidence="1" id="KW-0732">Signal</keyword>
<protein>
    <recommendedName>
        <fullName evidence="4">Apple domain-containing protein</fullName>
    </recommendedName>
</protein>
<dbReference type="Proteomes" id="UP000613580">
    <property type="component" value="Unassembled WGS sequence"/>
</dbReference>
<evidence type="ECO:0000313" key="2">
    <source>
        <dbReference type="EMBL" id="KAF7313880.1"/>
    </source>
</evidence>